<dbReference type="Proteomes" id="UP000800097">
    <property type="component" value="Unassembled WGS sequence"/>
</dbReference>
<dbReference type="InterPro" id="IPR002110">
    <property type="entry name" value="Ankyrin_rpt"/>
</dbReference>
<gene>
    <name evidence="3" type="ORF">EI97DRAFT_433033</name>
</gene>
<dbReference type="AlphaFoldDB" id="A0A6A6JK06"/>
<dbReference type="EMBL" id="ML986492">
    <property type="protein sequence ID" value="KAF2276802.1"/>
    <property type="molecule type" value="Genomic_DNA"/>
</dbReference>
<feature type="region of interest" description="Disordered" evidence="2">
    <location>
        <begin position="1"/>
        <end position="32"/>
    </location>
</feature>
<feature type="compositionally biased region" description="Low complexity" evidence="2">
    <location>
        <begin position="18"/>
        <end position="32"/>
    </location>
</feature>
<protein>
    <submittedName>
        <fullName evidence="3">Uncharacterized protein</fullName>
    </submittedName>
</protein>
<dbReference type="SUPFAM" id="SSF48403">
    <property type="entry name" value="Ankyrin repeat"/>
    <property type="match status" value="1"/>
</dbReference>
<organism evidence="3 4">
    <name type="scientific">Westerdykella ornata</name>
    <dbReference type="NCBI Taxonomy" id="318751"/>
    <lineage>
        <taxon>Eukaryota</taxon>
        <taxon>Fungi</taxon>
        <taxon>Dikarya</taxon>
        <taxon>Ascomycota</taxon>
        <taxon>Pezizomycotina</taxon>
        <taxon>Dothideomycetes</taxon>
        <taxon>Pleosporomycetidae</taxon>
        <taxon>Pleosporales</taxon>
        <taxon>Sporormiaceae</taxon>
        <taxon>Westerdykella</taxon>
    </lineage>
</organism>
<dbReference type="PROSITE" id="PS50088">
    <property type="entry name" value="ANK_REPEAT"/>
    <property type="match status" value="1"/>
</dbReference>
<dbReference type="PROSITE" id="PS50297">
    <property type="entry name" value="ANK_REP_REGION"/>
    <property type="match status" value="1"/>
</dbReference>
<sequence length="110" mass="12121">MIPVKWIHRPSKPQARYPTNQSSTPLQPSPLPSSRLLLDEGADLNEWFERGEVVGGPGTALHVATEKGRLGTVKWLLRHGADKGLRTIEGKTARDVCPRDGYGQLKELLA</sequence>
<evidence type="ECO:0000256" key="1">
    <source>
        <dbReference type="PROSITE-ProRule" id="PRU00023"/>
    </source>
</evidence>
<keyword evidence="4" id="KW-1185">Reference proteome</keyword>
<evidence type="ECO:0000256" key="2">
    <source>
        <dbReference type="SAM" id="MobiDB-lite"/>
    </source>
</evidence>
<name>A0A6A6JK06_WESOR</name>
<feature type="repeat" description="ANK" evidence="1">
    <location>
        <begin position="56"/>
        <end position="88"/>
    </location>
</feature>
<dbReference type="RefSeq" id="XP_033654341.1">
    <property type="nucleotide sequence ID" value="XM_033798300.1"/>
</dbReference>
<dbReference type="Gene3D" id="1.25.40.20">
    <property type="entry name" value="Ankyrin repeat-containing domain"/>
    <property type="match status" value="1"/>
</dbReference>
<feature type="compositionally biased region" description="Basic residues" evidence="2">
    <location>
        <begin position="1"/>
        <end position="11"/>
    </location>
</feature>
<proteinExistence type="predicted"/>
<evidence type="ECO:0000313" key="4">
    <source>
        <dbReference type="Proteomes" id="UP000800097"/>
    </source>
</evidence>
<keyword evidence="1" id="KW-0040">ANK repeat</keyword>
<dbReference type="OrthoDB" id="5369447at2759"/>
<dbReference type="Pfam" id="PF13857">
    <property type="entry name" value="Ank_5"/>
    <property type="match status" value="1"/>
</dbReference>
<accession>A0A6A6JK06</accession>
<dbReference type="InterPro" id="IPR036770">
    <property type="entry name" value="Ankyrin_rpt-contain_sf"/>
</dbReference>
<evidence type="ECO:0000313" key="3">
    <source>
        <dbReference type="EMBL" id="KAF2276802.1"/>
    </source>
</evidence>
<dbReference type="GeneID" id="54551475"/>
<reference evidence="3" key="1">
    <citation type="journal article" date="2020" name="Stud. Mycol.">
        <title>101 Dothideomycetes genomes: a test case for predicting lifestyles and emergence of pathogens.</title>
        <authorList>
            <person name="Haridas S."/>
            <person name="Albert R."/>
            <person name="Binder M."/>
            <person name="Bloem J."/>
            <person name="Labutti K."/>
            <person name="Salamov A."/>
            <person name="Andreopoulos B."/>
            <person name="Baker S."/>
            <person name="Barry K."/>
            <person name="Bills G."/>
            <person name="Bluhm B."/>
            <person name="Cannon C."/>
            <person name="Castanera R."/>
            <person name="Culley D."/>
            <person name="Daum C."/>
            <person name="Ezra D."/>
            <person name="Gonzalez J."/>
            <person name="Henrissat B."/>
            <person name="Kuo A."/>
            <person name="Liang C."/>
            <person name="Lipzen A."/>
            <person name="Lutzoni F."/>
            <person name="Magnuson J."/>
            <person name="Mondo S."/>
            <person name="Nolan M."/>
            <person name="Ohm R."/>
            <person name="Pangilinan J."/>
            <person name="Park H.-J."/>
            <person name="Ramirez L."/>
            <person name="Alfaro M."/>
            <person name="Sun H."/>
            <person name="Tritt A."/>
            <person name="Yoshinaga Y."/>
            <person name="Zwiers L.-H."/>
            <person name="Turgeon B."/>
            <person name="Goodwin S."/>
            <person name="Spatafora J."/>
            <person name="Crous P."/>
            <person name="Grigoriev I."/>
        </authorList>
    </citation>
    <scope>NUCLEOTIDE SEQUENCE</scope>
    <source>
        <strain evidence="3">CBS 379.55</strain>
    </source>
</reference>